<proteinExistence type="predicted"/>
<dbReference type="PANTHER" id="PTHR18934:SF119">
    <property type="entry name" value="ATP-DEPENDENT RNA HELICASE A"/>
    <property type="match status" value="1"/>
</dbReference>
<dbReference type="GO" id="GO:0003724">
    <property type="term" value="F:RNA helicase activity"/>
    <property type="evidence" value="ECO:0007669"/>
    <property type="project" value="TreeGrafter"/>
</dbReference>
<reference evidence="5 6" key="1">
    <citation type="submission" date="2019-09" db="EMBL/GenBank/DDBJ databases">
        <title>Bird 10,000 Genomes (B10K) Project - Family phase.</title>
        <authorList>
            <person name="Zhang G."/>
        </authorList>
    </citation>
    <scope>NUCLEOTIDE SEQUENCE [LARGE SCALE GENOMIC DNA]</scope>
    <source>
        <strain evidence="5">B10K-CU-031-19</strain>
        <tissue evidence="5">Muscle</tissue>
    </source>
</reference>
<dbReference type="Proteomes" id="UP000541605">
    <property type="component" value="Unassembled WGS sequence"/>
</dbReference>
<dbReference type="Pfam" id="PF07717">
    <property type="entry name" value="OB_NTP_bind"/>
    <property type="match status" value="1"/>
</dbReference>
<dbReference type="GO" id="GO:0016887">
    <property type="term" value="F:ATP hydrolysis activity"/>
    <property type="evidence" value="ECO:0007669"/>
    <property type="project" value="TreeGrafter"/>
</dbReference>
<evidence type="ECO:0000259" key="4">
    <source>
        <dbReference type="Pfam" id="PF07717"/>
    </source>
</evidence>
<dbReference type="PANTHER" id="PTHR18934">
    <property type="entry name" value="ATP-DEPENDENT RNA HELICASE"/>
    <property type="match status" value="1"/>
</dbReference>
<organism evidence="5 6">
    <name type="scientific">Chaetorhynchus papuensis</name>
    <name type="common">pygmy drongo</name>
    <dbReference type="NCBI Taxonomy" id="254446"/>
    <lineage>
        <taxon>Eukaryota</taxon>
        <taxon>Metazoa</taxon>
        <taxon>Chordata</taxon>
        <taxon>Craniata</taxon>
        <taxon>Vertebrata</taxon>
        <taxon>Euteleostomi</taxon>
        <taxon>Archelosauria</taxon>
        <taxon>Archosauria</taxon>
        <taxon>Dinosauria</taxon>
        <taxon>Saurischia</taxon>
        <taxon>Theropoda</taxon>
        <taxon>Coelurosauria</taxon>
        <taxon>Aves</taxon>
        <taxon>Neognathae</taxon>
        <taxon>Neoaves</taxon>
        <taxon>Telluraves</taxon>
        <taxon>Australaves</taxon>
        <taxon>Passeriformes</taxon>
        <taxon>Rhipiduridae</taxon>
        <taxon>Chaetorhynchus</taxon>
    </lineage>
</organism>
<evidence type="ECO:0000313" key="5">
    <source>
        <dbReference type="EMBL" id="NXD92767.1"/>
    </source>
</evidence>
<dbReference type="InterPro" id="IPR011709">
    <property type="entry name" value="DEAD-box_helicase_OB_fold"/>
</dbReference>
<dbReference type="GO" id="GO:0005730">
    <property type="term" value="C:nucleolus"/>
    <property type="evidence" value="ECO:0007669"/>
    <property type="project" value="TreeGrafter"/>
</dbReference>
<accession>A0A7K8IJQ1</accession>
<protein>
    <submittedName>
        <fullName evidence="5">DHX9 helicase</fullName>
    </submittedName>
</protein>
<dbReference type="GO" id="GO:0050684">
    <property type="term" value="P:regulation of mRNA processing"/>
    <property type="evidence" value="ECO:0007669"/>
    <property type="project" value="TreeGrafter"/>
</dbReference>
<dbReference type="GO" id="GO:0043138">
    <property type="term" value="F:3'-5' DNA helicase activity"/>
    <property type="evidence" value="ECO:0007669"/>
    <property type="project" value="TreeGrafter"/>
</dbReference>
<name>A0A7K8IJQ1_9PASS</name>
<keyword evidence="2 5" id="KW-0547">Nucleotide-binding</keyword>
<comment type="caution">
    <text evidence="5">The sequence shown here is derived from an EMBL/GenBank/DDBJ whole genome shotgun (WGS) entry which is preliminary data.</text>
</comment>
<feature type="domain" description="DEAD-box helicase OB fold" evidence="4">
    <location>
        <begin position="131"/>
        <end position="211"/>
    </location>
</feature>
<evidence type="ECO:0000256" key="1">
    <source>
        <dbReference type="ARBA" id="ARBA00022801"/>
    </source>
</evidence>
<evidence type="ECO:0000313" key="6">
    <source>
        <dbReference type="Proteomes" id="UP000541605"/>
    </source>
</evidence>
<evidence type="ECO:0000256" key="3">
    <source>
        <dbReference type="SAM" id="SignalP"/>
    </source>
</evidence>
<keyword evidence="2 5" id="KW-0067">ATP-binding</keyword>
<feature type="chain" id="PRO_5029685503" evidence="3">
    <location>
        <begin position="18"/>
        <end position="378"/>
    </location>
</feature>
<feature type="signal peptide" evidence="3">
    <location>
        <begin position="1"/>
        <end position="17"/>
    </location>
</feature>
<keyword evidence="6" id="KW-1185">Reference proteome</keyword>
<dbReference type="EMBL" id="VWYX01000235">
    <property type="protein sequence ID" value="NXD92767.1"/>
    <property type="molecule type" value="Genomic_DNA"/>
</dbReference>
<dbReference type="Pfam" id="PF21010">
    <property type="entry name" value="HA2_C"/>
    <property type="match status" value="1"/>
</dbReference>
<feature type="non-terminal residue" evidence="5">
    <location>
        <position position="378"/>
    </location>
</feature>
<dbReference type="GO" id="GO:0045944">
    <property type="term" value="P:positive regulation of transcription by RNA polymerase II"/>
    <property type="evidence" value="ECO:0007669"/>
    <property type="project" value="TreeGrafter"/>
</dbReference>
<dbReference type="GO" id="GO:0003723">
    <property type="term" value="F:RNA binding"/>
    <property type="evidence" value="ECO:0007669"/>
    <property type="project" value="TreeGrafter"/>
</dbReference>
<gene>
    <name evidence="5" type="primary">Dhx9_0</name>
    <name evidence="5" type="ORF">CHAPAP_R10973</name>
</gene>
<dbReference type="AlphaFoldDB" id="A0A7K8IJQ1"/>
<sequence>RLGKMMIMGCIFYVGDAVCTISAATCFPEPFINEGKRLGYVHRNFAGTRYSDHVALLSVFQAWDDARMGGEEAEKRFCEHKRLSMATLRMTWEAKVQLKDILISSGFPEECLMTQPFNNTGPDNNLDVVISLLAFGVYPNVCYHKEKRKIVTTEGHNALIHKSSVNCPFSSQDIKYPSPFFVFGEKIRTRAISAKTMTLVSPLQLLLFASKKVLSDGELILVDDWIKLKMPHTAAACITALRAAMEALVVEVTKDPRIIRQLDPAHERMLNVIRQLSRPAAAGMALVTASTRFRDGPRPPKMARYDNGGGLRGWGGYMRGSGHRGRGYGGYGYSSWHSAGRGYLGSPGGGYRGGGVGGYRGGGVGGYRGAGGGYRGGY</sequence>
<feature type="non-terminal residue" evidence="5">
    <location>
        <position position="1"/>
    </location>
</feature>
<keyword evidence="2 5" id="KW-0347">Helicase</keyword>
<dbReference type="GO" id="GO:1990904">
    <property type="term" value="C:ribonucleoprotein complex"/>
    <property type="evidence" value="ECO:0007669"/>
    <property type="project" value="TreeGrafter"/>
</dbReference>
<keyword evidence="1" id="KW-0378">Hydrolase</keyword>
<evidence type="ECO:0000256" key="2">
    <source>
        <dbReference type="ARBA" id="ARBA00022806"/>
    </source>
</evidence>
<keyword evidence="3" id="KW-0732">Signal</keyword>